<gene>
    <name evidence="7 8" type="primary">hemL</name>
    <name evidence="8" type="ORF">FJM67_14615</name>
</gene>
<dbReference type="AlphaFoldDB" id="A0A501WF34"/>
<dbReference type="SUPFAM" id="SSF53383">
    <property type="entry name" value="PLP-dependent transferases"/>
    <property type="match status" value="1"/>
</dbReference>
<dbReference type="InterPro" id="IPR004639">
    <property type="entry name" value="4pyrrol_synth_GluAld_NH2Trfase"/>
</dbReference>
<dbReference type="GO" id="GO:0042286">
    <property type="term" value="F:glutamate-1-semialdehyde 2,1-aminomutase activity"/>
    <property type="evidence" value="ECO:0007669"/>
    <property type="project" value="UniProtKB-UniRule"/>
</dbReference>
<dbReference type="GO" id="GO:0008483">
    <property type="term" value="F:transaminase activity"/>
    <property type="evidence" value="ECO:0007669"/>
    <property type="project" value="InterPro"/>
</dbReference>
<evidence type="ECO:0000256" key="6">
    <source>
        <dbReference type="ARBA" id="ARBA00023244"/>
    </source>
</evidence>
<dbReference type="GO" id="GO:0006782">
    <property type="term" value="P:protoporphyrinogen IX biosynthetic process"/>
    <property type="evidence" value="ECO:0007669"/>
    <property type="project" value="UniProtKB-UniRule"/>
</dbReference>
<reference evidence="8 9" key="1">
    <citation type="submission" date="2019-06" db="EMBL/GenBank/DDBJ databases">
        <title>A novel bacterium of genus Marinomonas, isolated from coastal sand.</title>
        <authorList>
            <person name="Huang H."/>
            <person name="Mo K."/>
            <person name="Hu Y."/>
        </authorList>
    </citation>
    <scope>NUCLEOTIDE SEQUENCE [LARGE SCALE GENOMIC DNA]</scope>
    <source>
        <strain evidence="8 9">HB171799</strain>
    </source>
</reference>
<dbReference type="PANTHER" id="PTHR43713:SF3">
    <property type="entry name" value="GLUTAMATE-1-SEMIALDEHYDE 2,1-AMINOMUTASE 1, CHLOROPLASTIC-RELATED"/>
    <property type="match status" value="1"/>
</dbReference>
<dbReference type="InterPro" id="IPR049704">
    <property type="entry name" value="Aminotrans_3_PPA_site"/>
</dbReference>
<dbReference type="InterPro" id="IPR015421">
    <property type="entry name" value="PyrdxlP-dep_Trfase_major"/>
</dbReference>
<evidence type="ECO:0000313" key="9">
    <source>
        <dbReference type="Proteomes" id="UP000315901"/>
    </source>
</evidence>
<dbReference type="InterPro" id="IPR005814">
    <property type="entry name" value="Aminotrans_3"/>
</dbReference>
<keyword evidence="4 7" id="KW-0663">Pyridoxal phosphate</keyword>
<dbReference type="RefSeq" id="WP_140590810.1">
    <property type="nucleotide sequence ID" value="NZ_VFRR01000042.1"/>
</dbReference>
<dbReference type="NCBIfam" id="TIGR00713">
    <property type="entry name" value="hemL"/>
    <property type="match status" value="1"/>
</dbReference>
<dbReference type="Gene3D" id="3.40.640.10">
    <property type="entry name" value="Type I PLP-dependent aspartate aminotransferase-like (Major domain)"/>
    <property type="match status" value="1"/>
</dbReference>
<comment type="similarity">
    <text evidence="3 7">Belongs to the class-III pyridoxal-phosphate-dependent aminotransferase family. HemL subfamily.</text>
</comment>
<dbReference type="Proteomes" id="UP000315901">
    <property type="component" value="Unassembled WGS sequence"/>
</dbReference>
<organism evidence="8 9">
    <name type="scientific">Maribrevibacterium harenarium</name>
    <dbReference type="NCBI Taxonomy" id="2589817"/>
    <lineage>
        <taxon>Bacteria</taxon>
        <taxon>Pseudomonadati</taxon>
        <taxon>Pseudomonadota</taxon>
        <taxon>Gammaproteobacteria</taxon>
        <taxon>Oceanospirillales</taxon>
        <taxon>Oceanospirillaceae</taxon>
        <taxon>Maribrevibacterium</taxon>
    </lineage>
</organism>
<protein>
    <recommendedName>
        <fullName evidence="7">Glutamate-1-semialdehyde 2,1-aminomutase</fullName>
        <shortName evidence="7">GSA</shortName>
        <ecNumber evidence="7">5.4.3.8</ecNumber>
    </recommendedName>
    <alternativeName>
        <fullName evidence="7">Glutamate-1-semialdehyde aminotransferase</fullName>
        <shortName evidence="7">GSA-AT</shortName>
    </alternativeName>
</protein>
<dbReference type="FunFam" id="3.40.640.10:FF:000021">
    <property type="entry name" value="Glutamate-1-semialdehyde 2,1-aminomutase"/>
    <property type="match status" value="1"/>
</dbReference>
<dbReference type="EMBL" id="VFRR01000042">
    <property type="protein sequence ID" value="TPE47412.1"/>
    <property type="molecule type" value="Genomic_DNA"/>
</dbReference>
<sequence>MSRSADLYERAQKRIPGGVNSPVRAFNGVGGTPIYFQRGEGAYMYDEDGQRYIDYVGSWGPMILGHQHPDVLDAVRKQLELGLSFGAPTAVETTMAEKVCELVPSMDMVRMVNSGTEATMSAIRLARGYTGRDKIVKFEGCYHGHSDSLLVKAGSGALTLGVPNSPGVPADLAKYTITLQYNDIDEVKQCFAEMGQEIACIIVEPIAGNMNCIPPVEGFLETLREVCDDSGAVLIFDEVMTGFRVALGGAQERFGITPDLTTLGKVIGAGMPVGAFGGKREIMEHIAPLGPVYQAGTLSGNPVAMMAGLAVLNNISAPGFHDQLEAKTVKLVNGLKAVANEEGVPLAVVSEGGMFGMFFTERERVTTFAQVQQCDTGKFREFFHLMLEEGVYLAPSAFEAGFTSQAHTEEDIDFTIAAAKRAFAKMTK</sequence>
<comment type="caution">
    <text evidence="8">The sequence shown here is derived from an EMBL/GenBank/DDBJ whole genome shotgun (WGS) entry which is preliminary data.</text>
</comment>
<dbReference type="OrthoDB" id="9801052at2"/>
<keyword evidence="7" id="KW-0963">Cytoplasm</keyword>
<evidence type="ECO:0000256" key="7">
    <source>
        <dbReference type="HAMAP-Rule" id="MF_00375"/>
    </source>
</evidence>
<evidence type="ECO:0000313" key="8">
    <source>
        <dbReference type="EMBL" id="TPE47412.1"/>
    </source>
</evidence>
<keyword evidence="6 7" id="KW-0627">Porphyrin biosynthesis</keyword>
<dbReference type="GO" id="GO:0005737">
    <property type="term" value="C:cytoplasm"/>
    <property type="evidence" value="ECO:0007669"/>
    <property type="project" value="UniProtKB-SubCell"/>
</dbReference>
<evidence type="ECO:0000256" key="5">
    <source>
        <dbReference type="ARBA" id="ARBA00023235"/>
    </source>
</evidence>
<dbReference type="HAMAP" id="MF_00375">
    <property type="entry name" value="HemL_aminotrans_3"/>
    <property type="match status" value="1"/>
</dbReference>
<dbReference type="EC" id="5.4.3.8" evidence="7"/>
<keyword evidence="9" id="KW-1185">Reference proteome</keyword>
<dbReference type="InterPro" id="IPR015422">
    <property type="entry name" value="PyrdxlP-dep_Trfase_small"/>
</dbReference>
<keyword evidence="5 7" id="KW-0413">Isomerase</keyword>
<comment type="subcellular location">
    <subcellularLocation>
        <location evidence="7">Cytoplasm</location>
    </subcellularLocation>
</comment>
<proteinExistence type="inferred from homology"/>
<dbReference type="CDD" id="cd00610">
    <property type="entry name" value="OAT_like"/>
    <property type="match status" value="1"/>
</dbReference>
<dbReference type="Gene3D" id="3.90.1150.10">
    <property type="entry name" value="Aspartate Aminotransferase, domain 1"/>
    <property type="match status" value="1"/>
</dbReference>
<dbReference type="GO" id="GO:0030170">
    <property type="term" value="F:pyridoxal phosphate binding"/>
    <property type="evidence" value="ECO:0007669"/>
    <property type="project" value="InterPro"/>
</dbReference>
<dbReference type="Pfam" id="PF00202">
    <property type="entry name" value="Aminotran_3"/>
    <property type="match status" value="1"/>
</dbReference>
<dbReference type="UniPathway" id="UPA00251">
    <property type="reaction ID" value="UER00317"/>
</dbReference>
<dbReference type="PROSITE" id="PS00600">
    <property type="entry name" value="AA_TRANSFER_CLASS_3"/>
    <property type="match status" value="1"/>
</dbReference>
<comment type="catalytic activity">
    <reaction evidence="7">
        <text>(S)-4-amino-5-oxopentanoate = 5-aminolevulinate</text>
        <dbReference type="Rhea" id="RHEA:14265"/>
        <dbReference type="ChEBI" id="CHEBI:57501"/>
        <dbReference type="ChEBI" id="CHEBI:356416"/>
        <dbReference type="EC" id="5.4.3.8"/>
    </reaction>
</comment>
<evidence type="ECO:0000256" key="4">
    <source>
        <dbReference type="ARBA" id="ARBA00022898"/>
    </source>
</evidence>
<accession>A0A501WF34</accession>
<name>A0A501WF34_9GAMM</name>
<feature type="modified residue" description="N6-(pyridoxal phosphate)lysine" evidence="7">
    <location>
        <position position="265"/>
    </location>
</feature>
<evidence type="ECO:0000256" key="3">
    <source>
        <dbReference type="ARBA" id="ARBA00008981"/>
    </source>
</evidence>
<comment type="cofactor">
    <cofactor evidence="1 7">
        <name>pyridoxal 5'-phosphate</name>
        <dbReference type="ChEBI" id="CHEBI:597326"/>
    </cofactor>
</comment>
<evidence type="ECO:0000256" key="1">
    <source>
        <dbReference type="ARBA" id="ARBA00001933"/>
    </source>
</evidence>
<dbReference type="NCBIfam" id="NF000818">
    <property type="entry name" value="PRK00062.1"/>
    <property type="match status" value="1"/>
</dbReference>
<dbReference type="PANTHER" id="PTHR43713">
    <property type="entry name" value="GLUTAMATE-1-SEMIALDEHYDE 2,1-AMINOMUTASE"/>
    <property type="match status" value="1"/>
</dbReference>
<dbReference type="InterPro" id="IPR015424">
    <property type="entry name" value="PyrdxlP-dep_Trfase"/>
</dbReference>
<comment type="subunit">
    <text evidence="7">Homodimer.</text>
</comment>
<comment type="pathway">
    <text evidence="2">Porphyrin-containing compound metabolism; protoporphyrin-IX biosynthesis; 5-aminolevulinate from L-glutamyl-tRNA(Glu): step 2/2.</text>
</comment>
<evidence type="ECO:0000256" key="2">
    <source>
        <dbReference type="ARBA" id="ARBA00004819"/>
    </source>
</evidence>